<feature type="region of interest" description="Disordered" evidence="1">
    <location>
        <begin position="1"/>
        <end position="30"/>
    </location>
</feature>
<evidence type="ECO:0000256" key="1">
    <source>
        <dbReference type="SAM" id="MobiDB-lite"/>
    </source>
</evidence>
<accession>A0ABR2CKC3</accession>
<sequence>MATCSQEREKFDGKDRNNTDSQDKTHADSCEAAEIGNADNNVKRLYLVEKFTRENVASHLQALILTSSAISTTNPKVIKITVIIFSFLETIMLTSFKTWSWRRLHSLILPSTRHHLENLLGVNLLLFPLDLDPNLDPTICCYLQVNQTGSDSIDTSSISISVATAGSWLGGEKDLTAAELREPAAALITGCSAGERI</sequence>
<reference evidence="2 3" key="1">
    <citation type="journal article" date="2024" name="G3 (Bethesda)">
        <title>Genome assembly of Hibiscus sabdariffa L. provides insights into metabolisms of medicinal natural products.</title>
        <authorList>
            <person name="Kim T."/>
        </authorList>
    </citation>
    <scope>NUCLEOTIDE SEQUENCE [LARGE SCALE GENOMIC DNA]</scope>
    <source>
        <strain evidence="2">TK-2024</strain>
        <tissue evidence="2">Old leaves</tissue>
    </source>
</reference>
<comment type="caution">
    <text evidence="2">The sequence shown here is derived from an EMBL/GenBank/DDBJ whole genome shotgun (WGS) entry which is preliminary data.</text>
</comment>
<dbReference type="Proteomes" id="UP001472677">
    <property type="component" value="Unassembled WGS sequence"/>
</dbReference>
<dbReference type="EMBL" id="JBBPBM010000049">
    <property type="protein sequence ID" value="KAK8520107.1"/>
    <property type="molecule type" value="Genomic_DNA"/>
</dbReference>
<evidence type="ECO:0000313" key="3">
    <source>
        <dbReference type="Proteomes" id="UP001472677"/>
    </source>
</evidence>
<organism evidence="2 3">
    <name type="scientific">Hibiscus sabdariffa</name>
    <name type="common">roselle</name>
    <dbReference type="NCBI Taxonomy" id="183260"/>
    <lineage>
        <taxon>Eukaryota</taxon>
        <taxon>Viridiplantae</taxon>
        <taxon>Streptophyta</taxon>
        <taxon>Embryophyta</taxon>
        <taxon>Tracheophyta</taxon>
        <taxon>Spermatophyta</taxon>
        <taxon>Magnoliopsida</taxon>
        <taxon>eudicotyledons</taxon>
        <taxon>Gunneridae</taxon>
        <taxon>Pentapetalae</taxon>
        <taxon>rosids</taxon>
        <taxon>malvids</taxon>
        <taxon>Malvales</taxon>
        <taxon>Malvaceae</taxon>
        <taxon>Malvoideae</taxon>
        <taxon>Hibiscus</taxon>
    </lineage>
</organism>
<keyword evidence="3" id="KW-1185">Reference proteome</keyword>
<feature type="compositionally biased region" description="Basic and acidic residues" evidence="1">
    <location>
        <begin position="1"/>
        <end position="29"/>
    </location>
</feature>
<proteinExistence type="predicted"/>
<protein>
    <submittedName>
        <fullName evidence="2">Uncharacterized protein</fullName>
    </submittedName>
</protein>
<name>A0ABR2CKC3_9ROSI</name>
<evidence type="ECO:0000313" key="2">
    <source>
        <dbReference type="EMBL" id="KAK8520107.1"/>
    </source>
</evidence>
<gene>
    <name evidence="2" type="ORF">V6N12_004069</name>
</gene>